<dbReference type="InterPro" id="IPR058240">
    <property type="entry name" value="rSAM_sf"/>
</dbReference>
<gene>
    <name evidence="6" type="ORF">UFOVP112_273</name>
</gene>
<evidence type="ECO:0000256" key="3">
    <source>
        <dbReference type="ARBA" id="ARBA00023004"/>
    </source>
</evidence>
<dbReference type="Pfam" id="PF04055">
    <property type="entry name" value="Radical_SAM"/>
    <property type="match status" value="1"/>
</dbReference>
<dbReference type="Gene3D" id="3.20.20.70">
    <property type="entry name" value="Aldolase class I"/>
    <property type="match status" value="1"/>
</dbReference>
<sequence length="322" mass="37069">MEKIKIDHLDIPIIRSCNLACVGCITHSDHKNIKGVVRLNESREWLKFWSDRLSPKSVTLFGGEPLLHPEFVDWAVTVKNLWNIRVSVNTNGYYLENLYARIPEIFSLDTGINVVVSIQTGIEPYLSKVKNDIEILKQKIVDYHLSCPGVRKASWDLWLDESAINSKKWYVLLVNDKNTGIGFTVCEQHSISWTTHYTGIGETMQPVYQYNDSLYTSNHSFCQAKKFVTLYRGRLYKCPPIGVLEHTLTTFNLTKDPSWEPYLQEYKTVGTESTDEEIITWLETQKNPELVCNMCGYSGPKGSTVTPDQRSHVLKNYWNYTL</sequence>
<dbReference type="CDD" id="cd01335">
    <property type="entry name" value="Radical_SAM"/>
    <property type="match status" value="1"/>
</dbReference>
<evidence type="ECO:0000256" key="4">
    <source>
        <dbReference type="ARBA" id="ARBA00023014"/>
    </source>
</evidence>
<evidence type="ECO:0000256" key="2">
    <source>
        <dbReference type="ARBA" id="ARBA00022723"/>
    </source>
</evidence>
<accession>A0A6J5L5J1</accession>
<dbReference type="PANTHER" id="PTHR11228:SF7">
    <property type="entry name" value="PQQA PEPTIDE CYCLASE"/>
    <property type="match status" value="1"/>
</dbReference>
<dbReference type="InterPro" id="IPR007197">
    <property type="entry name" value="rSAM"/>
</dbReference>
<dbReference type="GO" id="GO:0046872">
    <property type="term" value="F:metal ion binding"/>
    <property type="evidence" value="ECO:0007669"/>
    <property type="project" value="UniProtKB-KW"/>
</dbReference>
<proteinExistence type="predicted"/>
<organism evidence="6">
    <name type="scientific">uncultured Caudovirales phage</name>
    <dbReference type="NCBI Taxonomy" id="2100421"/>
    <lineage>
        <taxon>Viruses</taxon>
        <taxon>Duplodnaviria</taxon>
        <taxon>Heunggongvirae</taxon>
        <taxon>Uroviricota</taxon>
        <taxon>Caudoviricetes</taxon>
        <taxon>Peduoviridae</taxon>
        <taxon>Maltschvirus</taxon>
        <taxon>Maltschvirus maltsch</taxon>
    </lineage>
</organism>
<evidence type="ECO:0000259" key="5">
    <source>
        <dbReference type="Pfam" id="PF04055"/>
    </source>
</evidence>
<dbReference type="GO" id="GO:0051536">
    <property type="term" value="F:iron-sulfur cluster binding"/>
    <property type="evidence" value="ECO:0007669"/>
    <property type="project" value="UniProtKB-KW"/>
</dbReference>
<keyword evidence="3" id="KW-0408">Iron</keyword>
<dbReference type="SFLD" id="SFLDS00029">
    <property type="entry name" value="Radical_SAM"/>
    <property type="match status" value="1"/>
</dbReference>
<dbReference type="EMBL" id="LR796233">
    <property type="protein sequence ID" value="CAB4129175.1"/>
    <property type="molecule type" value="Genomic_DNA"/>
</dbReference>
<dbReference type="InterPro" id="IPR050377">
    <property type="entry name" value="Radical_SAM_PqqE_MftC-like"/>
</dbReference>
<keyword evidence="4" id="KW-0411">Iron-sulfur</keyword>
<dbReference type="GO" id="GO:0003824">
    <property type="term" value="F:catalytic activity"/>
    <property type="evidence" value="ECO:0007669"/>
    <property type="project" value="InterPro"/>
</dbReference>
<protein>
    <submittedName>
        <fullName evidence="6">Radical_SAM domain containing protein</fullName>
    </submittedName>
</protein>
<feature type="domain" description="Radical SAM core" evidence="5">
    <location>
        <begin position="11"/>
        <end position="104"/>
    </location>
</feature>
<evidence type="ECO:0000256" key="1">
    <source>
        <dbReference type="ARBA" id="ARBA00022691"/>
    </source>
</evidence>
<dbReference type="SUPFAM" id="SSF102114">
    <property type="entry name" value="Radical SAM enzymes"/>
    <property type="match status" value="1"/>
</dbReference>
<keyword evidence="2" id="KW-0479">Metal-binding</keyword>
<dbReference type="InterPro" id="IPR013785">
    <property type="entry name" value="Aldolase_TIM"/>
</dbReference>
<keyword evidence="1" id="KW-0949">S-adenosyl-L-methionine</keyword>
<name>A0A6J5L5J1_9CAUD</name>
<evidence type="ECO:0000313" key="6">
    <source>
        <dbReference type="EMBL" id="CAB4129175.1"/>
    </source>
</evidence>
<dbReference type="PANTHER" id="PTHR11228">
    <property type="entry name" value="RADICAL SAM DOMAIN PROTEIN"/>
    <property type="match status" value="1"/>
</dbReference>
<reference evidence="6" key="1">
    <citation type="submission" date="2020-04" db="EMBL/GenBank/DDBJ databases">
        <authorList>
            <person name="Chiriac C."/>
            <person name="Salcher M."/>
            <person name="Ghai R."/>
            <person name="Kavagutti S V."/>
        </authorList>
    </citation>
    <scope>NUCLEOTIDE SEQUENCE</scope>
</reference>